<keyword evidence="4" id="KW-0812">Transmembrane</keyword>
<keyword evidence="4" id="KW-1133">Transmembrane helix</keyword>
<dbReference type="PANTHER" id="PTHR22683">
    <property type="entry name" value="SPORULATION PROTEIN RELATED"/>
    <property type="match status" value="1"/>
</dbReference>
<dbReference type="InterPro" id="IPR050206">
    <property type="entry name" value="FtsK/SpoIIIE/SftA"/>
</dbReference>
<dbReference type="PANTHER" id="PTHR22683:SF47">
    <property type="entry name" value="FTSK DOMAIN-CONTAINING PROTEIN YDCQ"/>
    <property type="match status" value="1"/>
</dbReference>
<feature type="domain" description="FtsK" evidence="5">
    <location>
        <begin position="208"/>
        <end position="401"/>
    </location>
</feature>
<dbReference type="RefSeq" id="WP_138472642.1">
    <property type="nucleotide sequence ID" value="NZ_VBTE01000037.1"/>
</dbReference>
<dbReference type="InterPro" id="IPR027417">
    <property type="entry name" value="P-loop_NTPase"/>
</dbReference>
<dbReference type="EMBL" id="VBTE01000037">
    <property type="protein sequence ID" value="TLQ06184.1"/>
    <property type="molecule type" value="Genomic_DNA"/>
</dbReference>
<dbReference type="Pfam" id="PF01580">
    <property type="entry name" value="FtsK_SpoIIIE"/>
    <property type="match status" value="1"/>
</dbReference>
<dbReference type="PROSITE" id="PS50901">
    <property type="entry name" value="FTSK"/>
    <property type="match status" value="1"/>
</dbReference>
<dbReference type="SUPFAM" id="SSF52540">
    <property type="entry name" value="P-loop containing nucleoside triphosphate hydrolases"/>
    <property type="match status" value="1"/>
</dbReference>
<dbReference type="AlphaFoldDB" id="A0A5R9C0I4"/>
<evidence type="ECO:0000313" key="7">
    <source>
        <dbReference type="Proteomes" id="UP000307201"/>
    </source>
</evidence>
<name>A0A5R9C0I4_9LACT</name>
<protein>
    <recommendedName>
        <fullName evidence="5">FtsK domain-containing protein</fullName>
    </recommendedName>
</protein>
<keyword evidence="4" id="KW-0472">Membrane</keyword>
<reference evidence="6 7" key="1">
    <citation type="submission" date="2019-05" db="EMBL/GenBank/DDBJ databases">
        <title>The metagenome of a microbial culture collection derived from dairy environment covers the genomic content of the human microbiome.</title>
        <authorList>
            <person name="Roder T."/>
            <person name="Wuthrich D."/>
            <person name="Sattari Z."/>
            <person name="Von Ah U."/>
            <person name="Bar C."/>
            <person name="Ronchi F."/>
            <person name="Macpherson A.J."/>
            <person name="Ganal-Vonarburg S.C."/>
            <person name="Bruggmann R."/>
            <person name="Vergeres G."/>
        </authorList>
    </citation>
    <scope>NUCLEOTIDE SEQUENCE [LARGE SCALE GENOMIC DNA]</scope>
    <source>
        <strain evidence="6 7">FAM 24235</strain>
    </source>
</reference>
<proteinExistence type="predicted"/>
<evidence type="ECO:0000256" key="4">
    <source>
        <dbReference type="SAM" id="Phobius"/>
    </source>
</evidence>
<gene>
    <name evidence="6" type="ORF">FEZ48_10805</name>
</gene>
<dbReference type="GO" id="GO:0005524">
    <property type="term" value="F:ATP binding"/>
    <property type="evidence" value="ECO:0007669"/>
    <property type="project" value="UniProtKB-UniRule"/>
</dbReference>
<accession>A0A5R9C0I4</accession>
<sequence length="474" mass="55508">MLELFFSIFPTREYKRGKLAFLTVAFALFVFFLTLFIKKTTGGIIEIDPIDFEFNIAIYLFWIRIVCLVYFFSTLLIMSIRWGLRNNWSLKNYLIVWHLRYQLNRAKFSDQGNNDNIQVLILPKILLEFDTKERLTGKVKIQNSIEFDKQLESIRLSSALKGYKVESSFVSDDQHWYIFEFYSLNMENQKVFETVDDFLKDSLTDVDQYKLKFDSRYTAEIDNTLVIGSKGSGKSYAQISLILQMINKKDQYDLYFLDPKRADFLAVGNLIDSEKTEHETSKMIEVVQKVHKKMEERQALIEKKLKTRLVSDYKDFKLTPIVLFIDEYPEFKDKVYQHFEKKKDADKIIDLINSIARLGRQSGVRLFLTMQRVDATILPGSIKNNMGLIIVLGNAQNMTYITALDRAEDVPNYQFSVGQGVYRDSSMTSPRLIFFPYLKFLDTLNKNLDELKSDDEKIELLSSVFKRRPKKTAL</sequence>
<keyword evidence="1 3" id="KW-0547">Nucleotide-binding</keyword>
<dbReference type="InterPro" id="IPR002543">
    <property type="entry name" value="FtsK_dom"/>
</dbReference>
<dbReference type="OrthoDB" id="9807790at2"/>
<feature type="binding site" evidence="3">
    <location>
        <begin position="228"/>
        <end position="235"/>
    </location>
    <ligand>
        <name>ATP</name>
        <dbReference type="ChEBI" id="CHEBI:30616"/>
    </ligand>
</feature>
<evidence type="ECO:0000256" key="1">
    <source>
        <dbReference type="ARBA" id="ARBA00022741"/>
    </source>
</evidence>
<feature type="transmembrane region" description="Helical" evidence="4">
    <location>
        <begin position="57"/>
        <end position="78"/>
    </location>
</feature>
<evidence type="ECO:0000313" key="6">
    <source>
        <dbReference type="EMBL" id="TLQ06184.1"/>
    </source>
</evidence>
<keyword evidence="2 3" id="KW-0067">ATP-binding</keyword>
<feature type="transmembrane region" description="Helical" evidence="4">
    <location>
        <begin position="19"/>
        <end position="37"/>
    </location>
</feature>
<evidence type="ECO:0000256" key="3">
    <source>
        <dbReference type="PROSITE-ProRule" id="PRU00289"/>
    </source>
</evidence>
<evidence type="ECO:0000256" key="2">
    <source>
        <dbReference type="ARBA" id="ARBA00022840"/>
    </source>
</evidence>
<dbReference type="Proteomes" id="UP000307201">
    <property type="component" value="Unassembled WGS sequence"/>
</dbReference>
<dbReference type="Gene3D" id="3.40.50.300">
    <property type="entry name" value="P-loop containing nucleotide triphosphate hydrolases"/>
    <property type="match status" value="1"/>
</dbReference>
<comment type="caution">
    <text evidence="6">The sequence shown here is derived from an EMBL/GenBank/DDBJ whole genome shotgun (WGS) entry which is preliminary data.</text>
</comment>
<organism evidence="6 7">
    <name type="scientific">Marinilactibacillus psychrotolerans</name>
    <dbReference type="NCBI Taxonomy" id="191770"/>
    <lineage>
        <taxon>Bacteria</taxon>
        <taxon>Bacillati</taxon>
        <taxon>Bacillota</taxon>
        <taxon>Bacilli</taxon>
        <taxon>Lactobacillales</taxon>
        <taxon>Carnobacteriaceae</taxon>
        <taxon>Marinilactibacillus</taxon>
    </lineage>
</organism>
<evidence type="ECO:0000259" key="5">
    <source>
        <dbReference type="PROSITE" id="PS50901"/>
    </source>
</evidence>
<dbReference type="GO" id="GO:0003677">
    <property type="term" value="F:DNA binding"/>
    <property type="evidence" value="ECO:0007669"/>
    <property type="project" value="InterPro"/>
</dbReference>